<dbReference type="AlphaFoldDB" id="A0A2N6SZB1"/>
<comment type="caution">
    <text evidence="1">The sequence shown here is derived from an EMBL/GenBank/DDBJ whole genome shotgun (WGS) entry which is preliminary data.</text>
</comment>
<dbReference type="Proteomes" id="UP000235363">
    <property type="component" value="Unassembled WGS sequence"/>
</dbReference>
<gene>
    <name evidence="1" type="ORF">CJ204_06110</name>
</gene>
<protein>
    <recommendedName>
        <fullName evidence="3">Glycosyltransferase</fullName>
    </recommendedName>
</protein>
<dbReference type="SUPFAM" id="SSF53756">
    <property type="entry name" value="UDP-Glycosyltransferase/glycogen phosphorylase"/>
    <property type="match status" value="1"/>
</dbReference>
<dbReference type="RefSeq" id="WP_102212701.1">
    <property type="nucleotide sequence ID" value="NZ_PNHF01000011.1"/>
</dbReference>
<sequence>MTGIDDVHVLAVGPADHGVVKHGLELAAAAGAPVLRFDDAAELDAALATDREGASPLPGAIHVAFTDALFGGPAEAPRRIRELARGRRLWLGLHDVPQEGEGAERLARRRACYAAACDVGIPGDGGIEGTVVNSDHEKRCLAAAGVADDPVVIPLPVPDMRETDLHGVNQRSADLREAPLCEAAPQGHRDTTAGIDRAAAVDAPGTVIGGTGTPVIGVFGFLYPGKGVEDVIDAAAALTVPVEVVNIGGVSDGHGHMVDDLTARARDAGVGFRVTGHIADRDLPGALAAVDVPVTAHRHISASGSLNSWLGVGRRPIAVAGDYVAETAARWPGHLHVVDRGNLAGAIADALADPASTWADAPVEWSWADVAAAHREAWR</sequence>
<organism evidence="1 2">
    <name type="scientific">Corynebacterium xerosis</name>
    <dbReference type="NCBI Taxonomy" id="1725"/>
    <lineage>
        <taxon>Bacteria</taxon>
        <taxon>Bacillati</taxon>
        <taxon>Actinomycetota</taxon>
        <taxon>Actinomycetes</taxon>
        <taxon>Mycobacteriales</taxon>
        <taxon>Corynebacteriaceae</taxon>
        <taxon>Corynebacterium</taxon>
    </lineage>
</organism>
<reference evidence="1 2" key="1">
    <citation type="submission" date="2017-09" db="EMBL/GenBank/DDBJ databases">
        <title>Bacterial strain isolated from the female urinary microbiota.</title>
        <authorList>
            <person name="Thomas-White K."/>
            <person name="Kumar N."/>
            <person name="Forster S."/>
            <person name="Putonti C."/>
            <person name="Lawley T."/>
            <person name="Wolfe A.J."/>
        </authorList>
    </citation>
    <scope>NUCLEOTIDE SEQUENCE [LARGE SCALE GENOMIC DNA]</scope>
    <source>
        <strain evidence="1 2">UMB0908</strain>
    </source>
</reference>
<name>A0A2N6SZB1_9CORY</name>
<evidence type="ECO:0008006" key="3">
    <source>
        <dbReference type="Google" id="ProtNLM"/>
    </source>
</evidence>
<accession>A0A2N6SZB1</accession>
<evidence type="ECO:0000313" key="2">
    <source>
        <dbReference type="Proteomes" id="UP000235363"/>
    </source>
</evidence>
<dbReference type="EMBL" id="PNHF01000011">
    <property type="protein sequence ID" value="PMC62418.1"/>
    <property type="molecule type" value="Genomic_DNA"/>
</dbReference>
<dbReference type="STRING" id="1725.WU86_07775"/>
<proteinExistence type="predicted"/>
<evidence type="ECO:0000313" key="1">
    <source>
        <dbReference type="EMBL" id="PMC62418.1"/>
    </source>
</evidence>
<dbReference type="Gene3D" id="3.40.50.2000">
    <property type="entry name" value="Glycogen Phosphorylase B"/>
    <property type="match status" value="1"/>
</dbReference>